<evidence type="ECO:0000313" key="6">
    <source>
        <dbReference type="EMBL" id="CAE4625258.1"/>
    </source>
</evidence>
<feature type="transmembrane region" description="Helical" evidence="2">
    <location>
        <begin position="130"/>
        <end position="152"/>
    </location>
</feature>
<keyword evidence="2" id="KW-1133">Transmembrane helix</keyword>
<dbReference type="EMBL" id="HBNS01031076">
    <property type="protein sequence ID" value="CAE4625252.1"/>
    <property type="molecule type" value="Transcribed_RNA"/>
</dbReference>
<accession>A0A6V2IKA3</accession>
<dbReference type="EMBL" id="HBNS01031080">
    <property type="protein sequence ID" value="CAE4625260.1"/>
    <property type="molecule type" value="Transcribed_RNA"/>
</dbReference>
<feature type="compositionally biased region" description="Basic and acidic residues" evidence="1">
    <location>
        <begin position="346"/>
        <end position="355"/>
    </location>
</feature>
<dbReference type="SUPFAM" id="SSF49562">
    <property type="entry name" value="C2 domain (Calcium/lipid-binding domain, CaLB)"/>
    <property type="match status" value="1"/>
</dbReference>
<evidence type="ECO:0000313" key="8">
    <source>
        <dbReference type="EMBL" id="CAE4625261.1"/>
    </source>
</evidence>
<organism evidence="3">
    <name type="scientific">Ditylum brightwellii</name>
    <dbReference type="NCBI Taxonomy" id="49249"/>
    <lineage>
        <taxon>Eukaryota</taxon>
        <taxon>Sar</taxon>
        <taxon>Stramenopiles</taxon>
        <taxon>Ochrophyta</taxon>
        <taxon>Bacillariophyta</taxon>
        <taxon>Mediophyceae</taxon>
        <taxon>Lithodesmiophycidae</taxon>
        <taxon>Lithodesmiales</taxon>
        <taxon>Lithodesmiaceae</taxon>
        <taxon>Ditylum</taxon>
    </lineage>
</organism>
<name>A0A6V2IKA3_9STRA</name>
<keyword evidence="2" id="KW-0812">Transmembrane</keyword>
<feature type="compositionally biased region" description="Basic and acidic residues" evidence="1">
    <location>
        <begin position="231"/>
        <end position="246"/>
    </location>
</feature>
<evidence type="ECO:0000256" key="2">
    <source>
        <dbReference type="SAM" id="Phobius"/>
    </source>
</evidence>
<dbReference type="EMBL" id="HBNS01031081">
    <property type="protein sequence ID" value="CAE4625261.1"/>
    <property type="molecule type" value="Transcribed_RNA"/>
</dbReference>
<gene>
    <name evidence="3" type="ORF">DBRI00130_LOCUS24380</name>
    <name evidence="4" type="ORF">DBRI00130_LOCUS24381</name>
    <name evidence="5" type="ORF">DBRI00130_LOCUS24382</name>
    <name evidence="6" type="ORF">DBRI00130_LOCUS24383</name>
    <name evidence="7" type="ORF">DBRI00130_LOCUS24384</name>
    <name evidence="8" type="ORF">DBRI00130_LOCUS24385</name>
</gene>
<evidence type="ECO:0000313" key="4">
    <source>
        <dbReference type="EMBL" id="CAE4625254.1"/>
    </source>
</evidence>
<feature type="compositionally biased region" description="Acidic residues" evidence="1">
    <location>
        <begin position="365"/>
        <end position="380"/>
    </location>
</feature>
<feature type="transmembrane region" description="Helical" evidence="2">
    <location>
        <begin position="99"/>
        <end position="118"/>
    </location>
</feature>
<feature type="compositionally biased region" description="Basic and acidic residues" evidence="1">
    <location>
        <begin position="403"/>
        <end position="431"/>
    </location>
</feature>
<evidence type="ECO:0000256" key="1">
    <source>
        <dbReference type="SAM" id="MobiDB-lite"/>
    </source>
</evidence>
<dbReference type="InterPro" id="IPR035892">
    <property type="entry name" value="C2_domain_sf"/>
</dbReference>
<dbReference type="EMBL" id="HBNS01031078">
    <property type="protein sequence ID" value="CAE4625256.1"/>
    <property type="molecule type" value="Transcribed_RNA"/>
</dbReference>
<keyword evidence="2" id="KW-0472">Membrane</keyword>
<reference evidence="3" key="1">
    <citation type="submission" date="2021-01" db="EMBL/GenBank/DDBJ databases">
        <authorList>
            <person name="Corre E."/>
            <person name="Pelletier E."/>
            <person name="Niang G."/>
            <person name="Scheremetjew M."/>
            <person name="Finn R."/>
            <person name="Kale V."/>
            <person name="Holt S."/>
            <person name="Cochrane G."/>
            <person name="Meng A."/>
            <person name="Brown T."/>
            <person name="Cohen L."/>
        </authorList>
    </citation>
    <scope>NUCLEOTIDE SEQUENCE</scope>
    <source>
        <strain evidence="3">GSO104</strain>
    </source>
</reference>
<evidence type="ECO:0000313" key="3">
    <source>
        <dbReference type="EMBL" id="CAE4625252.1"/>
    </source>
</evidence>
<dbReference type="AlphaFoldDB" id="A0A6V2IKA3"/>
<feature type="region of interest" description="Disordered" evidence="1">
    <location>
        <begin position="346"/>
        <end position="448"/>
    </location>
</feature>
<evidence type="ECO:0000313" key="5">
    <source>
        <dbReference type="EMBL" id="CAE4625256.1"/>
    </source>
</evidence>
<feature type="compositionally biased region" description="Basic and acidic residues" evidence="1">
    <location>
        <begin position="381"/>
        <end position="392"/>
    </location>
</feature>
<dbReference type="Gene3D" id="2.60.40.150">
    <property type="entry name" value="C2 domain"/>
    <property type="match status" value="1"/>
</dbReference>
<feature type="region of interest" description="Disordered" evidence="1">
    <location>
        <begin position="225"/>
        <end position="288"/>
    </location>
</feature>
<sequence length="544" mass="61258">MSTNDKIKSADVGLLTKMKEKISLVYACLRDDLAKRILLPHLPSIVRPHIETLTSQLNSMASSHLQSPITDEDVVLLGFMLHAFPSLFLLIRYTNILSVSAEIYCTFVYPFIQTIQALEQRRHDLTGHFISFWLLLCFMSIFEYIFNLRYYFHYYLAMKCLVSYCMVDPKQQWILVWDGVVLYPYILPKLGFGNGATNRTELMKKEVEEKENAFMKKVEPTAKMTTATTDLPKEEKPKEETPKEERENNDETGDNISEKKNESVAPNAVVDTDSKKEDGTRDDSPISDMSEYSFVDLAEVESKQQVELVPVTLKVSDITAEKLTAFNSDEDVERPYLIFDIVESEDVGHAHEGQGKKYKTAEGALVEEEEELVTENEPELVVEKDEETKETATTEDDEPTAESNEKEGNEGEAPKTDDGEKDTDDTSEKEGIVTTTELPTTEPKKKSVSFTWEGQVISVPTKIRPLTENAPSTTNSPEDVTSSFLRISVFDKCVIGNDAFVGMSHLKISDLVEGQGETYKLSLSNEKAPEDFNSGELAMSIVSE</sequence>
<proteinExistence type="predicted"/>
<protein>
    <submittedName>
        <fullName evidence="3">Uncharacterized protein</fullName>
    </submittedName>
</protein>
<feature type="transmembrane region" description="Helical" evidence="2">
    <location>
        <begin position="74"/>
        <end position="93"/>
    </location>
</feature>
<dbReference type="EMBL" id="HBNS01031079">
    <property type="protein sequence ID" value="CAE4625258.1"/>
    <property type="molecule type" value="Transcribed_RNA"/>
</dbReference>
<feature type="compositionally biased region" description="Basic and acidic residues" evidence="1">
    <location>
        <begin position="272"/>
        <end position="284"/>
    </location>
</feature>
<evidence type="ECO:0000313" key="7">
    <source>
        <dbReference type="EMBL" id="CAE4625260.1"/>
    </source>
</evidence>
<dbReference type="EMBL" id="HBNS01031077">
    <property type="protein sequence ID" value="CAE4625254.1"/>
    <property type="molecule type" value="Transcribed_RNA"/>
</dbReference>